<sequence length="447" mass="46783">MKNKFYTIFALTIGSLAFGQVGINTQNPQGIFNIDGAKNNATTGTPTATQLADDFIVTASGATGIGTLPDNYAALDVKASNKGILAPRIDLTSSTLDLNADGDNSVANQPKGLLVYNIGGSPTSLPEGYYFWNGTEWRRFDNKSSVAPNATLQCASAYLDPAQAITGGTAFVGTILKIPYVAGNGGSYTGVTLQSVGNAAVTATLSAGTFEVGSGTLNFNITGTPTAAQQAPTGMTFDLTPFYAANPTITNSCASVTVGQEVKADIQVIATMDFLKFVVDPVTGTRGFQVSLTTPDGLYTVRAFLRHSNQASGTAANNTNQVQNADAQIRSNAAVNKTLMYNHLGGYGGGTTADSGNSVVLPPTQWGGTQNNTWNQATTSVRGNWGDPGIYQGNNNGPEFRYYSWIEQGTTKTAYLVTMMAGANNGPSGTNPNDMKVYIKIEQIKAP</sequence>
<dbReference type="Proteomes" id="UP001142057">
    <property type="component" value="Unassembled WGS sequence"/>
</dbReference>
<organism evidence="2 3">
    <name type="scientific">Chryseobacterium pyrolae</name>
    <dbReference type="NCBI Taxonomy" id="2987481"/>
    <lineage>
        <taxon>Bacteria</taxon>
        <taxon>Pseudomonadati</taxon>
        <taxon>Bacteroidota</taxon>
        <taxon>Flavobacteriia</taxon>
        <taxon>Flavobacteriales</taxon>
        <taxon>Weeksellaceae</taxon>
        <taxon>Chryseobacterium group</taxon>
        <taxon>Chryseobacterium</taxon>
    </lineage>
</organism>
<proteinExistence type="predicted"/>
<dbReference type="EMBL" id="JANZQH010000001">
    <property type="protein sequence ID" value="MCT2406249.1"/>
    <property type="molecule type" value="Genomic_DNA"/>
</dbReference>
<name>A0ABT2ICA4_9FLAO</name>
<comment type="caution">
    <text evidence="2">The sequence shown here is derived from an EMBL/GenBank/DDBJ whole genome shotgun (WGS) entry which is preliminary data.</text>
</comment>
<gene>
    <name evidence="2" type="ORF">NZD88_01605</name>
</gene>
<evidence type="ECO:0000256" key="1">
    <source>
        <dbReference type="SAM" id="SignalP"/>
    </source>
</evidence>
<keyword evidence="3" id="KW-1185">Reference proteome</keyword>
<protein>
    <submittedName>
        <fullName evidence="2">Uncharacterized protein</fullName>
    </submittedName>
</protein>
<feature type="chain" id="PRO_5046311615" evidence="1">
    <location>
        <begin position="20"/>
        <end position="447"/>
    </location>
</feature>
<dbReference type="RefSeq" id="WP_259826902.1">
    <property type="nucleotide sequence ID" value="NZ_JANZQH010000001.1"/>
</dbReference>
<accession>A0ABT2ICA4</accession>
<reference evidence="2" key="1">
    <citation type="submission" date="2022-08" db="EMBL/GenBank/DDBJ databases">
        <title>Chryseobacterium antibioticum,isolated from the rhizosphere soil of Pyrola in Tibet.</title>
        <authorList>
            <person name="Kan Y."/>
        </authorList>
    </citation>
    <scope>NUCLEOTIDE SEQUENCE</scope>
    <source>
        <strain evidence="2">Pc2-12</strain>
    </source>
</reference>
<evidence type="ECO:0000313" key="2">
    <source>
        <dbReference type="EMBL" id="MCT2406249.1"/>
    </source>
</evidence>
<keyword evidence="1" id="KW-0732">Signal</keyword>
<evidence type="ECO:0000313" key="3">
    <source>
        <dbReference type="Proteomes" id="UP001142057"/>
    </source>
</evidence>
<feature type="signal peptide" evidence="1">
    <location>
        <begin position="1"/>
        <end position="19"/>
    </location>
</feature>